<proteinExistence type="predicted"/>
<feature type="domain" description="Glycosyl transferase family 25" evidence="1">
    <location>
        <begin position="23"/>
        <end position="205"/>
    </location>
</feature>
<dbReference type="InterPro" id="IPR002654">
    <property type="entry name" value="Glyco_trans_25"/>
</dbReference>
<dbReference type="AlphaFoldDB" id="A0A549STL6"/>
<dbReference type="Pfam" id="PF01755">
    <property type="entry name" value="Glyco_transf_25"/>
    <property type="match status" value="1"/>
</dbReference>
<dbReference type="Proteomes" id="UP000316801">
    <property type="component" value="Unassembled WGS sequence"/>
</dbReference>
<accession>A0A549STL6</accession>
<name>A0A549STL6_9HYPH</name>
<organism evidence="2 3">
    <name type="scientific">Rhizobium straminoryzae</name>
    <dbReference type="NCBI Taxonomy" id="1387186"/>
    <lineage>
        <taxon>Bacteria</taxon>
        <taxon>Pseudomonadati</taxon>
        <taxon>Pseudomonadota</taxon>
        <taxon>Alphaproteobacteria</taxon>
        <taxon>Hyphomicrobiales</taxon>
        <taxon>Rhizobiaceae</taxon>
        <taxon>Rhizobium/Agrobacterium group</taxon>
        <taxon>Rhizobium</taxon>
    </lineage>
</organism>
<gene>
    <name evidence="2" type="ORF">FNA46_23130</name>
</gene>
<sequence length="308" mass="33706">MNLAASPIDATTIAPGGRPLGLFAINLDRSPDRWAEIERGFGGMPWPVHRVRALDARSDADRVLSVRGTVLCFPPDAIGWNAHRNRQFMLTEEACLCGHVMAWRQFLASDFRHAIVLEDDAVPLAGFVPVVSRLLSDGFDADVVKLEGIYRPGGRKVIDLARLGDHRLVRSLRPVSGAAAYLITRAAAERLLERIGKALIPTDDFLWAPSWHGLKVADVAPFVAMQSGATSVIATSVKAKKAGTRKPVLRGLTTALTRLSERLSLYWRACEGRPVRLLTATMAPWVPDDYNLGNRTAVIAEDRRSSNG</sequence>
<protein>
    <submittedName>
        <fullName evidence="2">Glycosyltransferase family 25 protein</fullName>
    </submittedName>
</protein>
<evidence type="ECO:0000313" key="2">
    <source>
        <dbReference type="EMBL" id="TRL33002.1"/>
    </source>
</evidence>
<reference evidence="2 3" key="1">
    <citation type="submission" date="2019-07" db="EMBL/GenBank/DDBJ databases">
        <title>Ln-dependent methylotrophs.</title>
        <authorList>
            <person name="Tani A."/>
        </authorList>
    </citation>
    <scope>NUCLEOTIDE SEQUENCE [LARGE SCALE GENOMIC DNA]</scope>
    <source>
        <strain evidence="2 3">SM12</strain>
    </source>
</reference>
<keyword evidence="2" id="KW-0808">Transferase</keyword>
<keyword evidence="3" id="KW-1185">Reference proteome</keyword>
<comment type="caution">
    <text evidence="2">The sequence shown here is derived from an EMBL/GenBank/DDBJ whole genome shotgun (WGS) entry which is preliminary data.</text>
</comment>
<dbReference type="EMBL" id="VJMG01000080">
    <property type="protein sequence ID" value="TRL33002.1"/>
    <property type="molecule type" value="Genomic_DNA"/>
</dbReference>
<dbReference type="CDD" id="cd06532">
    <property type="entry name" value="Glyco_transf_25"/>
    <property type="match status" value="1"/>
</dbReference>
<evidence type="ECO:0000259" key="1">
    <source>
        <dbReference type="Pfam" id="PF01755"/>
    </source>
</evidence>
<evidence type="ECO:0000313" key="3">
    <source>
        <dbReference type="Proteomes" id="UP000316801"/>
    </source>
</evidence>
<dbReference type="GO" id="GO:0016740">
    <property type="term" value="F:transferase activity"/>
    <property type="evidence" value="ECO:0007669"/>
    <property type="project" value="UniProtKB-KW"/>
</dbReference>
<dbReference type="RefSeq" id="WP_143127583.1">
    <property type="nucleotide sequence ID" value="NZ_VJMG01000080.1"/>
</dbReference>